<dbReference type="Pfam" id="PF14164">
    <property type="entry name" value="YqzH"/>
    <property type="match status" value="1"/>
</dbReference>
<dbReference type="EMBL" id="JAOTPO010000001">
    <property type="protein sequence ID" value="MDE5412141.1"/>
    <property type="molecule type" value="Genomic_DNA"/>
</dbReference>
<accession>A0ABT5VAI9</accession>
<organism evidence="1 2">
    <name type="scientific">Alkalihalobacterium chitinilyticum</name>
    <dbReference type="NCBI Taxonomy" id="2980103"/>
    <lineage>
        <taxon>Bacteria</taxon>
        <taxon>Bacillati</taxon>
        <taxon>Bacillota</taxon>
        <taxon>Bacilli</taxon>
        <taxon>Bacillales</taxon>
        <taxon>Bacillaceae</taxon>
        <taxon>Alkalihalobacterium</taxon>
    </lineage>
</organism>
<proteinExistence type="predicted"/>
<protein>
    <submittedName>
        <fullName evidence="1">YqzH family protein</fullName>
    </submittedName>
</protein>
<dbReference type="RefSeq" id="WP_275116761.1">
    <property type="nucleotide sequence ID" value="NZ_JAOTPO010000001.1"/>
</dbReference>
<dbReference type="InterPro" id="IPR025546">
    <property type="entry name" value="YqzH"/>
</dbReference>
<comment type="caution">
    <text evidence="1">The sequence shown here is derived from an EMBL/GenBank/DDBJ whole genome shotgun (WGS) entry which is preliminary data.</text>
</comment>
<keyword evidence="2" id="KW-1185">Reference proteome</keyword>
<gene>
    <name evidence="1" type="ORF">N7Z68_01915</name>
</gene>
<evidence type="ECO:0000313" key="1">
    <source>
        <dbReference type="EMBL" id="MDE5412141.1"/>
    </source>
</evidence>
<reference evidence="1" key="1">
    <citation type="submission" date="2024-05" db="EMBL/GenBank/DDBJ databases">
        <title>Alkalihalobacillus sp. strain MEB203 novel alkaliphilic bacterium from Lonar Lake, India.</title>
        <authorList>
            <person name="Joshi A."/>
            <person name="Thite S."/>
            <person name="Mengade P."/>
        </authorList>
    </citation>
    <scope>NUCLEOTIDE SEQUENCE</scope>
    <source>
        <strain evidence="1">MEB 203</strain>
    </source>
</reference>
<dbReference type="Proteomes" id="UP001148125">
    <property type="component" value="Unassembled WGS sequence"/>
</dbReference>
<name>A0ABT5VAI9_9BACI</name>
<evidence type="ECO:0000313" key="2">
    <source>
        <dbReference type="Proteomes" id="UP001148125"/>
    </source>
</evidence>
<sequence length="66" mass="7961">MDRQFLKKKIEKITASYVHDPDVRLSDDQVNTLIEKFNEQRLANPNEDLHHILHDVIYDYLTVNYF</sequence>